<protein>
    <submittedName>
        <fullName evidence="9">Endospore germination permease</fullName>
    </submittedName>
</protein>
<keyword evidence="5 8" id="KW-0812">Transmembrane</keyword>
<evidence type="ECO:0000256" key="2">
    <source>
        <dbReference type="ARBA" id="ARBA00007998"/>
    </source>
</evidence>
<keyword evidence="3" id="KW-0813">Transport</keyword>
<dbReference type="Proteomes" id="UP000639396">
    <property type="component" value="Unassembled WGS sequence"/>
</dbReference>
<dbReference type="GO" id="GO:0016020">
    <property type="term" value="C:membrane"/>
    <property type="evidence" value="ECO:0007669"/>
    <property type="project" value="UniProtKB-SubCell"/>
</dbReference>
<organism evidence="9 10">
    <name type="scientific">Paenibacillus oceani</name>
    <dbReference type="NCBI Taxonomy" id="2772510"/>
    <lineage>
        <taxon>Bacteria</taxon>
        <taxon>Bacillati</taxon>
        <taxon>Bacillota</taxon>
        <taxon>Bacilli</taxon>
        <taxon>Bacillales</taxon>
        <taxon>Paenibacillaceae</taxon>
        <taxon>Paenibacillus</taxon>
    </lineage>
</organism>
<dbReference type="InterPro" id="IPR004761">
    <property type="entry name" value="Spore_GerAB"/>
</dbReference>
<dbReference type="GO" id="GO:0009847">
    <property type="term" value="P:spore germination"/>
    <property type="evidence" value="ECO:0007669"/>
    <property type="project" value="InterPro"/>
</dbReference>
<evidence type="ECO:0000256" key="8">
    <source>
        <dbReference type="SAM" id="Phobius"/>
    </source>
</evidence>
<keyword evidence="6 8" id="KW-1133">Transmembrane helix</keyword>
<evidence type="ECO:0000313" key="9">
    <source>
        <dbReference type="EMBL" id="MBD2864774.1"/>
    </source>
</evidence>
<keyword evidence="4" id="KW-0309">Germination</keyword>
<evidence type="ECO:0000256" key="3">
    <source>
        <dbReference type="ARBA" id="ARBA00022448"/>
    </source>
</evidence>
<dbReference type="EMBL" id="JACXJA010000032">
    <property type="protein sequence ID" value="MBD2864774.1"/>
    <property type="molecule type" value="Genomic_DNA"/>
</dbReference>
<feature type="transmembrane region" description="Helical" evidence="8">
    <location>
        <begin position="336"/>
        <end position="361"/>
    </location>
</feature>
<feature type="transmembrane region" description="Helical" evidence="8">
    <location>
        <begin position="145"/>
        <end position="167"/>
    </location>
</feature>
<dbReference type="Gene3D" id="1.20.1740.10">
    <property type="entry name" value="Amino acid/polyamine transporter I"/>
    <property type="match status" value="1"/>
</dbReference>
<feature type="transmembrane region" description="Helical" evidence="8">
    <location>
        <begin position="41"/>
        <end position="61"/>
    </location>
</feature>
<feature type="transmembrane region" description="Helical" evidence="8">
    <location>
        <begin position="120"/>
        <end position="138"/>
    </location>
</feature>
<feature type="transmembrane region" description="Helical" evidence="8">
    <location>
        <begin position="82"/>
        <end position="108"/>
    </location>
</feature>
<dbReference type="Pfam" id="PF03845">
    <property type="entry name" value="Spore_permease"/>
    <property type="match status" value="1"/>
</dbReference>
<comment type="subcellular location">
    <subcellularLocation>
        <location evidence="1">Membrane</location>
        <topology evidence="1">Multi-pass membrane protein</topology>
    </subcellularLocation>
</comment>
<comment type="caution">
    <text evidence="9">The sequence shown here is derived from an EMBL/GenBank/DDBJ whole genome shotgun (WGS) entry which is preliminary data.</text>
</comment>
<evidence type="ECO:0000313" key="10">
    <source>
        <dbReference type="Proteomes" id="UP000639396"/>
    </source>
</evidence>
<gene>
    <name evidence="9" type="ORF">IDH45_22595</name>
</gene>
<feature type="transmembrane region" description="Helical" evidence="8">
    <location>
        <begin position="187"/>
        <end position="208"/>
    </location>
</feature>
<keyword evidence="10" id="KW-1185">Reference proteome</keyword>
<feature type="transmembrane region" description="Helical" evidence="8">
    <location>
        <begin position="306"/>
        <end position="324"/>
    </location>
</feature>
<dbReference type="RefSeq" id="WP_190930397.1">
    <property type="nucleotide sequence ID" value="NZ_JACXJA010000032.1"/>
</dbReference>
<sequence>MNNHESVSSWQMAALLFVFTTGSTILYIPNPLLAAAGGGAWLSWFLSGLFGLLLLSCMLFLARQFPGQSLVDYSTQTIGYGLTVVLLLPYLVFALLLSSYIYFSVGFFFTTTMMKETPMYVFNGFIALVSAMTVRAGIEVMARMFTLLLLVLAGSITLVLLLGIPNYHPEYLLPVMPDGFKPQLHGVYLVSGFLYGDFVVFAMLFSYIRVQNNRIRLKPIFIAYLCNWSVLLLVTLCTLMALGPMTNEFRYPIYIVARLISIQEIVERGESVIGISLLAGSYMKSALALYALNLTVVKLIKARDQLLPVAPLALLGFLLSLVTVKQEAAFNEVLLSWPFVTFSASLPVYVLCIFTIVKKLLPGQRQTRR</sequence>
<evidence type="ECO:0000256" key="1">
    <source>
        <dbReference type="ARBA" id="ARBA00004141"/>
    </source>
</evidence>
<dbReference type="AlphaFoldDB" id="A0A927CC76"/>
<feature type="transmembrane region" description="Helical" evidence="8">
    <location>
        <begin position="272"/>
        <end position="294"/>
    </location>
</feature>
<dbReference type="NCBIfam" id="TIGR00912">
    <property type="entry name" value="2A0309"/>
    <property type="match status" value="1"/>
</dbReference>
<evidence type="ECO:0000256" key="7">
    <source>
        <dbReference type="ARBA" id="ARBA00023136"/>
    </source>
</evidence>
<dbReference type="PANTHER" id="PTHR34975:SF2">
    <property type="entry name" value="SPORE GERMINATION PROTEIN A2"/>
    <property type="match status" value="1"/>
</dbReference>
<comment type="similarity">
    <text evidence="2">Belongs to the amino acid-polyamine-organocation (APC) superfamily. Spore germination protein (SGP) (TC 2.A.3.9) family.</text>
</comment>
<evidence type="ECO:0000256" key="6">
    <source>
        <dbReference type="ARBA" id="ARBA00022989"/>
    </source>
</evidence>
<feature type="transmembrane region" description="Helical" evidence="8">
    <location>
        <begin position="12"/>
        <end position="29"/>
    </location>
</feature>
<name>A0A927CC76_9BACL</name>
<accession>A0A927CC76</accession>
<feature type="transmembrane region" description="Helical" evidence="8">
    <location>
        <begin position="220"/>
        <end position="242"/>
    </location>
</feature>
<keyword evidence="7 8" id="KW-0472">Membrane</keyword>
<proteinExistence type="inferred from homology"/>
<dbReference type="PANTHER" id="PTHR34975">
    <property type="entry name" value="SPORE GERMINATION PROTEIN A2"/>
    <property type="match status" value="1"/>
</dbReference>
<evidence type="ECO:0000256" key="5">
    <source>
        <dbReference type="ARBA" id="ARBA00022692"/>
    </source>
</evidence>
<evidence type="ECO:0000256" key="4">
    <source>
        <dbReference type="ARBA" id="ARBA00022544"/>
    </source>
</evidence>
<reference evidence="9" key="1">
    <citation type="submission" date="2020-09" db="EMBL/GenBank/DDBJ databases">
        <title>A novel bacterium of genus Paenibacillus, isolated from South China Sea.</title>
        <authorList>
            <person name="Huang H."/>
            <person name="Mo K."/>
            <person name="Hu Y."/>
        </authorList>
    </citation>
    <scope>NUCLEOTIDE SEQUENCE</scope>
    <source>
        <strain evidence="9">IB182363</strain>
    </source>
</reference>